<feature type="transmembrane region" description="Helical" evidence="1">
    <location>
        <begin position="67"/>
        <end position="84"/>
    </location>
</feature>
<dbReference type="Proteomes" id="UP000023152">
    <property type="component" value="Unassembled WGS sequence"/>
</dbReference>
<keyword evidence="3" id="KW-1185">Reference proteome</keyword>
<keyword evidence="1" id="KW-0472">Membrane</keyword>
<reference evidence="2 3" key="1">
    <citation type="journal article" date="2013" name="Curr. Biol.">
        <title>The Genome of the Foraminiferan Reticulomyxa filosa.</title>
        <authorList>
            <person name="Glockner G."/>
            <person name="Hulsmann N."/>
            <person name="Schleicher M."/>
            <person name="Noegel A.A."/>
            <person name="Eichinger L."/>
            <person name="Gallinger C."/>
            <person name="Pawlowski J."/>
            <person name="Sierra R."/>
            <person name="Euteneuer U."/>
            <person name="Pillet L."/>
            <person name="Moustafa A."/>
            <person name="Platzer M."/>
            <person name="Groth M."/>
            <person name="Szafranski K."/>
            <person name="Schliwa M."/>
        </authorList>
    </citation>
    <scope>NUCLEOTIDE SEQUENCE [LARGE SCALE GENOMIC DNA]</scope>
</reference>
<protein>
    <submittedName>
        <fullName evidence="2">Uncharacterized protein</fullName>
    </submittedName>
</protein>
<keyword evidence="1" id="KW-1133">Transmembrane helix</keyword>
<evidence type="ECO:0000313" key="3">
    <source>
        <dbReference type="Proteomes" id="UP000023152"/>
    </source>
</evidence>
<gene>
    <name evidence="2" type="ORF">RFI_04370</name>
</gene>
<dbReference type="EMBL" id="ASPP01003961">
    <property type="protein sequence ID" value="ETO32749.1"/>
    <property type="molecule type" value="Genomic_DNA"/>
</dbReference>
<evidence type="ECO:0000256" key="1">
    <source>
        <dbReference type="SAM" id="Phobius"/>
    </source>
</evidence>
<accession>X6P3T3</accession>
<feature type="transmembrane region" description="Helical" evidence="1">
    <location>
        <begin position="42"/>
        <end position="61"/>
    </location>
</feature>
<dbReference type="AlphaFoldDB" id="X6P3T3"/>
<organism evidence="2 3">
    <name type="scientific">Reticulomyxa filosa</name>
    <dbReference type="NCBI Taxonomy" id="46433"/>
    <lineage>
        <taxon>Eukaryota</taxon>
        <taxon>Sar</taxon>
        <taxon>Rhizaria</taxon>
        <taxon>Retaria</taxon>
        <taxon>Foraminifera</taxon>
        <taxon>Monothalamids</taxon>
        <taxon>Reticulomyxidae</taxon>
        <taxon>Reticulomyxa</taxon>
    </lineage>
</organism>
<comment type="caution">
    <text evidence="2">The sequence shown here is derived from an EMBL/GenBank/DDBJ whole genome shotgun (WGS) entry which is preliminary data.</text>
</comment>
<name>X6P3T3_RETFI</name>
<keyword evidence="1" id="KW-0812">Transmembrane</keyword>
<proteinExistence type="predicted"/>
<evidence type="ECO:0000313" key="2">
    <source>
        <dbReference type="EMBL" id="ETO32749.1"/>
    </source>
</evidence>
<sequence length="177" mass="21165">MVWLNQQSKYFGKAQLYISKRVSSRNFAKVKIAIKKKPRKKLFYYLKIIYSSIKLFFFIILNIVKFVCLWFFWQFIGCNLFVYGDNKKAKRRINEQISEMQPEVDEKKKDEEIDFDNLLGLKDMNRLSRNVIAHTFSGNFKTIFVHFAVNVNKKLCDSFNDKQLLSNMNKNLLTKLY</sequence>